<reference evidence="6 7" key="1">
    <citation type="submission" date="2022-01" db="EMBL/GenBank/DDBJ databases">
        <title>Novel bile acid biosynthetic pathways are enriched in the microbiome of centenarians.</title>
        <authorList>
            <person name="Sato Y."/>
            <person name="Atarashi K."/>
            <person name="Plichta R.D."/>
            <person name="Arai Y."/>
            <person name="Sasajima S."/>
            <person name="Kearney M.S."/>
            <person name="Suda W."/>
            <person name="Takeshita K."/>
            <person name="Sasaki T."/>
            <person name="Okamoto S."/>
            <person name="Skelly N.A."/>
            <person name="Okamura Y."/>
            <person name="Vlamakis H."/>
            <person name="Li Y."/>
            <person name="Tanoue T."/>
            <person name="Takei H."/>
            <person name="Nittono H."/>
            <person name="Narushima S."/>
            <person name="Irie J."/>
            <person name="Itoh H."/>
            <person name="Moriya K."/>
            <person name="Sugiura Y."/>
            <person name="Suematsu M."/>
            <person name="Moritoki N."/>
            <person name="Shibata S."/>
            <person name="Littman R.D."/>
            <person name="Fischbach A.M."/>
            <person name="Uwamino Y."/>
            <person name="Inoue T."/>
            <person name="Honda A."/>
            <person name="Hattori M."/>
            <person name="Murai T."/>
            <person name="Xavier J.R."/>
            <person name="Hirose N."/>
            <person name="Honda K."/>
        </authorList>
    </citation>
    <scope>NUCLEOTIDE SEQUENCE [LARGE SCALE GENOMIC DNA]</scope>
    <source>
        <strain evidence="6 7">CE91-St30</strain>
    </source>
</reference>
<evidence type="ECO:0000256" key="3">
    <source>
        <dbReference type="ARBA" id="ARBA00022801"/>
    </source>
</evidence>
<evidence type="ECO:0000256" key="2">
    <source>
        <dbReference type="ARBA" id="ARBA00011901"/>
    </source>
</evidence>
<dbReference type="CDD" id="cd06583">
    <property type="entry name" value="PGRP"/>
    <property type="match status" value="1"/>
</dbReference>
<dbReference type="EMBL" id="AP025564">
    <property type="protein sequence ID" value="BDE96618.1"/>
    <property type="molecule type" value="Genomic_DNA"/>
</dbReference>
<gene>
    <name evidence="6" type="ORF">CE91St30_19510</name>
</gene>
<keyword evidence="4" id="KW-0961">Cell wall biogenesis/degradation</keyword>
<dbReference type="InterPro" id="IPR036505">
    <property type="entry name" value="Amidase/PGRP_sf"/>
</dbReference>
<evidence type="ECO:0000256" key="4">
    <source>
        <dbReference type="ARBA" id="ARBA00023316"/>
    </source>
</evidence>
<keyword evidence="3" id="KW-0378">Hydrolase</keyword>
<dbReference type="InterPro" id="IPR007253">
    <property type="entry name" value="Cell_wall-bd_2"/>
</dbReference>
<proteinExistence type="predicted"/>
<dbReference type="Proteomes" id="UP001320544">
    <property type="component" value="Chromosome"/>
</dbReference>
<keyword evidence="7" id="KW-1185">Reference proteome</keyword>
<sequence length="410" mass="44236">MSDITWISGGKRSSGRSGYAVKAVVPHISESSTMASVDATFAGAREASAHYCVDETSIHQYVSESDTAWAVGDWLGNRETISIEHVGTTASPPNRKTLDRSTELMVDIARRYGWDRYTLGQNVMLHKWYSATSCPATLDYEYLIDKANELLSGTVGWSGPGEEIAGVNRIETAEAIVRKKDSANGTMRTSGEGYADLLTGMWVAGKLGAAIRYGGDGFYLADGAGGIYLGSDNRFDTNRYNLEIWEKVKGIDIGGTCFVVPGDSYADGVACAWVSYNRSIPIVFYEAHSNFDYLVSKFEYAIGVGNTVPKFEGETDRIAGSDRFATAVSVAERFGQTWTQPVIVTGNGFADGLAAAQWVGNSVLLFAEGAATTDALSRHKGEVSSICWIGNQNAIPYGRRLELCESAGLL</sequence>
<protein>
    <recommendedName>
        <fullName evidence="2">N-acetylmuramoyl-L-alanine amidase</fullName>
        <ecNumber evidence="2">3.5.1.28</ecNumber>
    </recommendedName>
</protein>
<dbReference type="InterPro" id="IPR051206">
    <property type="entry name" value="NAMLAA_amidase_2"/>
</dbReference>
<dbReference type="Gene3D" id="3.40.80.10">
    <property type="entry name" value="Peptidoglycan recognition protein-like"/>
    <property type="match status" value="1"/>
</dbReference>
<dbReference type="SMART" id="SM00644">
    <property type="entry name" value="Ami_2"/>
    <property type="match status" value="1"/>
</dbReference>
<evidence type="ECO:0000259" key="5">
    <source>
        <dbReference type="SMART" id="SM00644"/>
    </source>
</evidence>
<dbReference type="InterPro" id="IPR002502">
    <property type="entry name" value="Amidase_domain"/>
</dbReference>
<evidence type="ECO:0000313" key="7">
    <source>
        <dbReference type="Proteomes" id="UP001320544"/>
    </source>
</evidence>
<accession>A0ABM7WJT3</accession>
<dbReference type="EC" id="3.5.1.28" evidence="2"/>
<dbReference type="RefSeq" id="WP_279611914.1">
    <property type="nucleotide sequence ID" value="NZ_AP025564.1"/>
</dbReference>
<evidence type="ECO:0000256" key="1">
    <source>
        <dbReference type="ARBA" id="ARBA00001561"/>
    </source>
</evidence>
<name>A0ABM7WJT3_9ACTN</name>
<dbReference type="Pfam" id="PF01510">
    <property type="entry name" value="Amidase_2"/>
    <property type="match status" value="1"/>
</dbReference>
<organism evidence="6 7">
    <name type="scientific">Raoultibacter timonensis</name>
    <dbReference type="NCBI Taxonomy" id="1907662"/>
    <lineage>
        <taxon>Bacteria</taxon>
        <taxon>Bacillati</taxon>
        <taxon>Actinomycetota</taxon>
        <taxon>Coriobacteriia</taxon>
        <taxon>Eggerthellales</taxon>
        <taxon>Eggerthellaceae</taxon>
        <taxon>Raoultibacter</taxon>
    </lineage>
</organism>
<dbReference type="PANTHER" id="PTHR30417:SF1">
    <property type="entry name" value="N-ACETYLMURAMOYL-L-ALANINE AMIDASE AMID"/>
    <property type="match status" value="1"/>
</dbReference>
<evidence type="ECO:0000313" key="6">
    <source>
        <dbReference type="EMBL" id="BDE96618.1"/>
    </source>
</evidence>
<dbReference type="SUPFAM" id="SSF55846">
    <property type="entry name" value="N-acetylmuramoyl-L-alanine amidase-like"/>
    <property type="match status" value="1"/>
</dbReference>
<dbReference type="PANTHER" id="PTHR30417">
    <property type="entry name" value="N-ACETYLMURAMOYL-L-ALANINE AMIDASE AMID"/>
    <property type="match status" value="1"/>
</dbReference>
<feature type="domain" description="N-acetylmuramoyl-L-alanine amidase" evidence="5">
    <location>
        <begin position="9"/>
        <end position="136"/>
    </location>
</feature>
<dbReference type="Pfam" id="PF04122">
    <property type="entry name" value="CW_binding_2"/>
    <property type="match status" value="1"/>
</dbReference>
<comment type="catalytic activity">
    <reaction evidence="1">
        <text>Hydrolyzes the link between N-acetylmuramoyl residues and L-amino acid residues in certain cell-wall glycopeptides.</text>
        <dbReference type="EC" id="3.5.1.28"/>
    </reaction>
</comment>